<dbReference type="AlphaFoldDB" id="E4PKH9"/>
<dbReference type="InterPro" id="IPR050484">
    <property type="entry name" value="Transf_Hexapept/Carb_Anhydrase"/>
</dbReference>
<dbReference type="GO" id="GO:0016740">
    <property type="term" value="F:transferase activity"/>
    <property type="evidence" value="ECO:0007669"/>
    <property type="project" value="UniProtKB-KW"/>
</dbReference>
<dbReference type="HOGENOM" id="CLU_064827_4_2_6"/>
<keyword evidence="2" id="KW-0808">Transferase</keyword>
<dbReference type="Proteomes" id="UP000007077">
    <property type="component" value="Chromosome"/>
</dbReference>
<dbReference type="PATRIC" id="fig|225937.3.peg.2718"/>
<dbReference type="Gene3D" id="2.160.10.10">
    <property type="entry name" value="Hexapeptide repeat proteins"/>
    <property type="match status" value="1"/>
</dbReference>
<accession>E4PKH9</accession>
<organism evidence="2 3">
    <name type="scientific">Marinobacter adhaerens (strain DSM 23420 / HP15)</name>
    <dbReference type="NCBI Taxonomy" id="225937"/>
    <lineage>
        <taxon>Bacteria</taxon>
        <taxon>Pseudomonadati</taxon>
        <taxon>Pseudomonadota</taxon>
        <taxon>Gammaproteobacteria</taxon>
        <taxon>Pseudomonadales</taxon>
        <taxon>Marinobacteraceae</taxon>
        <taxon>Marinobacter</taxon>
    </lineage>
</organism>
<gene>
    <name evidence="2" type="ordered locus">HP15_2691</name>
</gene>
<name>E4PKH9_MARAH</name>
<reference evidence="3" key="2">
    <citation type="submission" date="2010-02" db="EMBL/GenBank/DDBJ databases">
        <title>Complete genome sequence of Marinobacter adhaerens type strain (HP15).</title>
        <authorList>
            <person name="Gaerdes A.A.M."/>
            <person name="Kaeppel E."/>
            <person name="Shezad A."/>
            <person name="Seebah S."/>
            <person name="Teeling H."/>
            <person name="Yarza P."/>
            <person name="Gloeckner F.O."/>
            <person name="Ullrich M.S."/>
        </authorList>
    </citation>
    <scope>NUCLEOTIDE SEQUENCE [LARGE SCALE GENOMIC DNA]</scope>
    <source>
        <strain evidence="3">DSM 23420 / HP15</strain>
    </source>
</reference>
<dbReference type="CDD" id="cd04745">
    <property type="entry name" value="LbH_paaY_like"/>
    <property type="match status" value="1"/>
</dbReference>
<feature type="region of interest" description="Disordered" evidence="1">
    <location>
        <begin position="214"/>
        <end position="240"/>
    </location>
</feature>
<dbReference type="Pfam" id="PF00132">
    <property type="entry name" value="Hexapep"/>
    <property type="match status" value="1"/>
</dbReference>
<dbReference type="PANTHER" id="PTHR13061">
    <property type="entry name" value="DYNACTIN SUBUNIT P25"/>
    <property type="match status" value="1"/>
</dbReference>
<protein>
    <submittedName>
        <fullName evidence="2">Carbonic anhydrase/acetyltransferase, isoleucine patch superfamily</fullName>
    </submittedName>
</protein>
<dbReference type="InterPro" id="IPR001451">
    <property type="entry name" value="Hexapep"/>
</dbReference>
<dbReference type="PANTHER" id="PTHR13061:SF29">
    <property type="entry name" value="GAMMA CARBONIC ANHYDRASE-LIKE 1, MITOCHONDRIAL-RELATED"/>
    <property type="match status" value="1"/>
</dbReference>
<dbReference type="eggNOG" id="COG0663">
    <property type="taxonomic scope" value="Bacteria"/>
</dbReference>
<dbReference type="STRING" id="225937.HP15_2691"/>
<dbReference type="SUPFAM" id="SSF51161">
    <property type="entry name" value="Trimeric LpxA-like enzymes"/>
    <property type="match status" value="1"/>
</dbReference>
<dbReference type="InterPro" id="IPR011004">
    <property type="entry name" value="Trimer_LpxA-like_sf"/>
</dbReference>
<reference evidence="2 3" key="1">
    <citation type="journal article" date="2010" name="Stand. Genomic Sci.">
        <title>Complete genome sequence of Marinobacter adhaerens type strain (HP15), a diatom-interacting marine microorganism.</title>
        <authorList>
            <person name="Gardes A."/>
            <person name="Kaeppel E."/>
            <person name="Shehzad A."/>
            <person name="Seebah S."/>
            <person name="Teeling H."/>
            <person name="Yarza P."/>
            <person name="Glockner F.O."/>
            <person name="Grossart H.P."/>
            <person name="Ullrich M.S."/>
        </authorList>
    </citation>
    <scope>NUCLEOTIDE SEQUENCE [LARGE SCALE GENOMIC DNA]</scope>
    <source>
        <strain evidence="3">DSM 23420 / HP15</strain>
    </source>
</reference>
<evidence type="ECO:0000313" key="3">
    <source>
        <dbReference type="Proteomes" id="UP000007077"/>
    </source>
</evidence>
<proteinExistence type="predicted"/>
<sequence length="240" mass="25822">MKNLPEKDNVIQKMNHNDFSGPTFSLSFGGALPGPSAKETVMPSYSIEGVVPVVHPSAYVHPTAVLIGDVWIGPDCYVGPAASLRADFGRIILKQGSNVQDTCVMHAFPGMDTVVEKNGHVGHGAILHGCVVGEDAMVGMNAVVMDEAHIAPRSIVGACAFVKAKFTCEPGSLIVGSPAKVMRMLSDKEIAWKRKGTEEYQRLTLRSLASLEEVQPLSEAETDRPRVDASGYKPKYEQSE</sequence>
<evidence type="ECO:0000313" key="2">
    <source>
        <dbReference type="EMBL" id="ADP98455.1"/>
    </source>
</evidence>
<dbReference type="KEGG" id="mad:HP15_2691"/>
<evidence type="ECO:0000256" key="1">
    <source>
        <dbReference type="SAM" id="MobiDB-lite"/>
    </source>
</evidence>
<dbReference type="EMBL" id="CP001978">
    <property type="protein sequence ID" value="ADP98455.1"/>
    <property type="molecule type" value="Genomic_DNA"/>
</dbReference>